<keyword evidence="8" id="KW-0413">Isomerase</keyword>
<evidence type="ECO:0000256" key="14">
    <source>
        <dbReference type="ARBA" id="ARBA00080858"/>
    </source>
</evidence>
<dbReference type="InterPro" id="IPR020097">
    <property type="entry name" value="PsdUridine_synth_TruA_a/b_dom"/>
</dbReference>
<comment type="function">
    <text evidence="11">Formation of pseudouridine at positions 27 and 28 in the anticodon stem and loop of transfer RNAs; at positions 34 and 36 of intron-containing precursor tRNA(Ile) and at position 35 in the intron-containing tRNA(Tyr). Catalyzes pseudouridylation at position 44 in U2 snRNA. Also catalyzes pseudouridylation of mRNAs.</text>
</comment>
<keyword evidence="7" id="KW-0819">tRNA processing</keyword>
<evidence type="ECO:0000256" key="11">
    <source>
        <dbReference type="ARBA" id="ARBA00053072"/>
    </source>
</evidence>
<reference evidence="19" key="1">
    <citation type="submission" date="2014-03" db="EMBL/GenBank/DDBJ databases">
        <authorList>
            <person name="Casaregola S."/>
        </authorList>
    </citation>
    <scope>NUCLEOTIDE SEQUENCE [LARGE SCALE GENOMIC DNA]</scope>
    <source>
        <strain evidence="19">CLIB 918</strain>
    </source>
</reference>
<evidence type="ECO:0000256" key="15">
    <source>
        <dbReference type="PIRSR" id="PIRSR641708-1"/>
    </source>
</evidence>
<dbReference type="GO" id="GO:0005634">
    <property type="term" value="C:nucleus"/>
    <property type="evidence" value="ECO:0007669"/>
    <property type="project" value="UniProtKB-SubCell"/>
</dbReference>
<feature type="compositionally biased region" description="Polar residues" evidence="17">
    <location>
        <begin position="21"/>
        <end position="32"/>
    </location>
</feature>
<dbReference type="PANTHER" id="PTHR11142:SF4">
    <property type="entry name" value="PSEUDOURIDYLATE SYNTHASE 1 HOMOLOG"/>
    <property type="match status" value="1"/>
</dbReference>
<dbReference type="GO" id="GO:0009982">
    <property type="term" value="F:pseudouridine synthase activity"/>
    <property type="evidence" value="ECO:0007669"/>
    <property type="project" value="InterPro"/>
</dbReference>
<evidence type="ECO:0000256" key="4">
    <source>
        <dbReference type="ARBA" id="ARBA00004123"/>
    </source>
</evidence>
<dbReference type="SUPFAM" id="SSF55120">
    <property type="entry name" value="Pseudouridine synthase"/>
    <property type="match status" value="1"/>
</dbReference>
<dbReference type="Pfam" id="PF01416">
    <property type="entry name" value="PseudoU_synth_1"/>
    <property type="match status" value="1"/>
</dbReference>
<name>A0A0J9XDW0_GEOCN</name>
<accession>A0A0J9XDW0</accession>
<dbReference type="NCBIfam" id="TIGR00071">
    <property type="entry name" value="hisT_truA"/>
    <property type="match status" value="1"/>
</dbReference>
<dbReference type="GO" id="GO:0031119">
    <property type="term" value="P:tRNA pseudouridine synthesis"/>
    <property type="evidence" value="ECO:0007669"/>
    <property type="project" value="InterPro"/>
</dbReference>
<dbReference type="InterPro" id="IPR020094">
    <property type="entry name" value="TruA/RsuA/RluB/E/F_N"/>
</dbReference>
<sequence>MHSTEIRLFASSVKVLQQGTTKWIGKNNSRGSSRAHRKPPIEYKPRDPDSTSTSAGPRLGPKRKVACLFGYNGTGYSGLQFNPDTDKTIESDLFKGLVASGLVSKENSTDLKKVGFMRAARTDKGVHAAGNLVSFKAVLPQDSESTVDGMKRVVENINQHLPEKIRVWGLNRVTKGFNCKNMCGSRVYEYLIPSYVVLPPRADSYLGKKLGMTTDVKFWADLADKSDQEKYQALKDYRISEKLLSDLKAVFQIYQGGHNFHNYTIGKDFLDPSSKRYIDSVNVSDPQIIDNTEWISIKLHGQSFMIHQIRKIISMGILTIRTDTPLAKVQQTFNNHKLNIPKAPSLGLLLEHPVYDGYNRLITNKFTHLSPITFEPYQSEIDGFKKNSIYMEIYEQENQEWVFWKYFRYLDDFDIEDNNGGSDFIFEYLGRNSGNIPVPRAIDVEIDN</sequence>
<dbReference type="GO" id="GO:0031120">
    <property type="term" value="P:snRNA pseudouridine synthesis"/>
    <property type="evidence" value="ECO:0007669"/>
    <property type="project" value="UniProtKB-ARBA"/>
</dbReference>
<evidence type="ECO:0000256" key="10">
    <source>
        <dbReference type="ARBA" id="ARBA00036943"/>
    </source>
</evidence>
<dbReference type="OrthoDB" id="10256309at2759"/>
<keyword evidence="20" id="KW-1185">Reference proteome</keyword>
<feature type="binding site" evidence="16">
    <location>
        <position position="188"/>
    </location>
    <ligand>
        <name>substrate</name>
    </ligand>
</feature>
<organism evidence="19 20">
    <name type="scientific">Geotrichum candidum</name>
    <name type="common">Oospora lactis</name>
    <name type="synonym">Dipodascus geotrichum</name>
    <dbReference type="NCBI Taxonomy" id="1173061"/>
    <lineage>
        <taxon>Eukaryota</taxon>
        <taxon>Fungi</taxon>
        <taxon>Dikarya</taxon>
        <taxon>Ascomycota</taxon>
        <taxon>Saccharomycotina</taxon>
        <taxon>Dipodascomycetes</taxon>
        <taxon>Dipodascales</taxon>
        <taxon>Dipodascaceae</taxon>
        <taxon>Geotrichum</taxon>
    </lineage>
</organism>
<evidence type="ECO:0000313" key="20">
    <source>
        <dbReference type="Proteomes" id="UP000242525"/>
    </source>
</evidence>
<evidence type="ECO:0000256" key="1">
    <source>
        <dbReference type="ARBA" id="ARBA00001166"/>
    </source>
</evidence>
<evidence type="ECO:0000259" key="18">
    <source>
        <dbReference type="Pfam" id="PF01416"/>
    </source>
</evidence>
<dbReference type="InterPro" id="IPR020103">
    <property type="entry name" value="PsdUridine_synth_cat_dom_sf"/>
</dbReference>
<keyword evidence="6" id="KW-0507">mRNA processing</keyword>
<comment type="catalytic activity">
    <reaction evidence="2">
        <text>uridine in snRNA = pseudouridine in snRNA</text>
        <dbReference type="Rhea" id="RHEA:51124"/>
        <dbReference type="Rhea" id="RHEA-COMP:12891"/>
        <dbReference type="Rhea" id="RHEA-COMP:12892"/>
        <dbReference type="ChEBI" id="CHEBI:65314"/>
        <dbReference type="ChEBI" id="CHEBI:65315"/>
    </reaction>
</comment>
<dbReference type="STRING" id="1173061.A0A0J9XDW0"/>
<evidence type="ECO:0000256" key="5">
    <source>
        <dbReference type="ARBA" id="ARBA00009375"/>
    </source>
</evidence>
<evidence type="ECO:0000256" key="9">
    <source>
        <dbReference type="ARBA" id="ARBA00023242"/>
    </source>
</evidence>
<evidence type="ECO:0000256" key="7">
    <source>
        <dbReference type="ARBA" id="ARBA00022694"/>
    </source>
</evidence>
<dbReference type="CDD" id="cd02568">
    <property type="entry name" value="PseudoU_synth_PUS1_PUS2"/>
    <property type="match status" value="1"/>
</dbReference>
<dbReference type="Gene3D" id="3.30.70.660">
    <property type="entry name" value="Pseudouridine synthase I, catalytic domain, C-terminal subdomain"/>
    <property type="match status" value="1"/>
</dbReference>
<gene>
    <name evidence="19" type="ORF">BN980_GECA11s01572g</name>
</gene>
<comment type="cofactor">
    <cofactor evidence="3">
        <name>Zn(2+)</name>
        <dbReference type="ChEBI" id="CHEBI:29105"/>
    </cofactor>
</comment>
<evidence type="ECO:0000256" key="12">
    <source>
        <dbReference type="ARBA" id="ARBA00073968"/>
    </source>
</evidence>
<evidence type="ECO:0000256" key="3">
    <source>
        <dbReference type="ARBA" id="ARBA00001947"/>
    </source>
</evidence>
<comment type="catalytic activity">
    <reaction evidence="10">
        <text>a uridine in tRNA = a pseudouridine in tRNA</text>
        <dbReference type="Rhea" id="RHEA:54572"/>
        <dbReference type="Rhea" id="RHEA-COMP:13339"/>
        <dbReference type="Rhea" id="RHEA-COMP:13934"/>
        <dbReference type="ChEBI" id="CHEBI:65314"/>
        <dbReference type="ChEBI" id="CHEBI:65315"/>
    </reaction>
</comment>
<dbReference type="GO" id="GO:0006397">
    <property type="term" value="P:mRNA processing"/>
    <property type="evidence" value="ECO:0007669"/>
    <property type="project" value="UniProtKB-KW"/>
</dbReference>
<dbReference type="InterPro" id="IPR041708">
    <property type="entry name" value="PUS1/PUS2-like"/>
</dbReference>
<dbReference type="EMBL" id="CCBN010000011">
    <property type="protein sequence ID" value="CDO55463.1"/>
    <property type="molecule type" value="Genomic_DNA"/>
</dbReference>
<evidence type="ECO:0000256" key="13">
    <source>
        <dbReference type="ARBA" id="ARBA00079072"/>
    </source>
</evidence>
<feature type="active site" description="Nucleophile" evidence="15">
    <location>
        <position position="123"/>
    </location>
</feature>
<evidence type="ECO:0000256" key="8">
    <source>
        <dbReference type="ARBA" id="ARBA00023235"/>
    </source>
</evidence>
<evidence type="ECO:0000256" key="2">
    <source>
        <dbReference type="ARBA" id="ARBA00001832"/>
    </source>
</evidence>
<comment type="caution">
    <text evidence="19">The sequence shown here is derived from an EMBL/GenBank/DDBJ whole genome shotgun (WGS) entry which is preliminary data.</text>
</comment>
<dbReference type="GO" id="GO:0003723">
    <property type="term" value="F:RNA binding"/>
    <property type="evidence" value="ECO:0007669"/>
    <property type="project" value="InterPro"/>
</dbReference>
<dbReference type="InterPro" id="IPR001406">
    <property type="entry name" value="PsdUridine_synth_TruA"/>
</dbReference>
<dbReference type="FunFam" id="3.30.70.580:FF:000002">
    <property type="entry name" value="tRNA pseudouridine synthase"/>
    <property type="match status" value="1"/>
</dbReference>
<comment type="subcellular location">
    <subcellularLocation>
        <location evidence="4">Nucleus</location>
    </subcellularLocation>
</comment>
<dbReference type="InterPro" id="IPR020095">
    <property type="entry name" value="PsdUridine_synth_TruA_C"/>
</dbReference>
<dbReference type="Proteomes" id="UP000242525">
    <property type="component" value="Unassembled WGS sequence"/>
</dbReference>
<comment type="similarity">
    <text evidence="5">Belongs to the tRNA pseudouridine synthase TruA family.</text>
</comment>
<dbReference type="GO" id="GO:1990481">
    <property type="term" value="P:mRNA pseudouridine synthesis"/>
    <property type="evidence" value="ECO:0007669"/>
    <property type="project" value="TreeGrafter"/>
</dbReference>
<dbReference type="FunFam" id="3.30.70.660:FF:000002">
    <property type="entry name" value="tRNA pseudouridine synthase"/>
    <property type="match status" value="1"/>
</dbReference>
<keyword evidence="9" id="KW-0539">Nucleus</keyword>
<protein>
    <recommendedName>
        <fullName evidence="12">tRNA pseudouridine synthase 1</fullName>
    </recommendedName>
    <alternativeName>
        <fullName evidence="13">tRNA pseudouridylate synthase 1</fullName>
    </alternativeName>
    <alternativeName>
        <fullName evidence="14">tRNA-uridine isomerase 1</fullName>
    </alternativeName>
</protein>
<comment type="catalytic activity">
    <reaction evidence="1">
        <text>a uridine in mRNA = a pseudouridine in mRNA</text>
        <dbReference type="Rhea" id="RHEA:56644"/>
        <dbReference type="Rhea" id="RHEA-COMP:14658"/>
        <dbReference type="Rhea" id="RHEA-COMP:14659"/>
        <dbReference type="ChEBI" id="CHEBI:65314"/>
        <dbReference type="ChEBI" id="CHEBI:65315"/>
    </reaction>
</comment>
<evidence type="ECO:0000256" key="16">
    <source>
        <dbReference type="PIRSR" id="PIRSR641708-2"/>
    </source>
</evidence>
<feature type="domain" description="Pseudouridine synthase I TruA alpha/beta" evidence="18">
    <location>
        <begin position="252"/>
        <end position="356"/>
    </location>
</feature>
<feature type="compositionally biased region" description="Basic and acidic residues" evidence="17">
    <location>
        <begin position="39"/>
        <end position="49"/>
    </location>
</feature>
<dbReference type="Gene3D" id="3.30.70.580">
    <property type="entry name" value="Pseudouridine synthase I, catalytic domain, N-terminal subdomain"/>
    <property type="match status" value="1"/>
</dbReference>
<proteinExistence type="inferred from homology"/>
<dbReference type="AlphaFoldDB" id="A0A0J9XDW0"/>
<evidence type="ECO:0000313" key="19">
    <source>
        <dbReference type="EMBL" id="CDO55463.1"/>
    </source>
</evidence>
<feature type="region of interest" description="Disordered" evidence="17">
    <location>
        <begin position="21"/>
        <end position="59"/>
    </location>
</feature>
<evidence type="ECO:0000256" key="17">
    <source>
        <dbReference type="SAM" id="MobiDB-lite"/>
    </source>
</evidence>
<dbReference type="PANTHER" id="PTHR11142">
    <property type="entry name" value="PSEUDOURIDYLATE SYNTHASE"/>
    <property type="match status" value="1"/>
</dbReference>
<evidence type="ECO:0000256" key="6">
    <source>
        <dbReference type="ARBA" id="ARBA00022664"/>
    </source>
</evidence>